<dbReference type="EMBL" id="JAIQCJ010001134">
    <property type="protein sequence ID" value="KAJ8792249.1"/>
    <property type="molecule type" value="Genomic_DNA"/>
</dbReference>
<evidence type="ECO:0000313" key="6">
    <source>
        <dbReference type="Proteomes" id="UP001159641"/>
    </source>
</evidence>
<dbReference type="SUPFAM" id="SSF50978">
    <property type="entry name" value="WD40 repeat-like"/>
    <property type="match status" value="1"/>
</dbReference>
<accession>A0AB34HKY8</accession>
<feature type="repeat" description="WD" evidence="3">
    <location>
        <begin position="147"/>
        <end position="182"/>
    </location>
</feature>
<dbReference type="InterPro" id="IPR001680">
    <property type="entry name" value="WD40_rpt"/>
</dbReference>
<dbReference type="GO" id="GO:0008017">
    <property type="term" value="F:microtubule binding"/>
    <property type="evidence" value="ECO:0007669"/>
    <property type="project" value="TreeGrafter"/>
</dbReference>
<gene>
    <name evidence="5" type="ORF">J1605_020100</name>
</gene>
<dbReference type="SMART" id="SM00320">
    <property type="entry name" value="WD40"/>
    <property type="match status" value="2"/>
</dbReference>
<keyword evidence="1 3" id="KW-0853">WD repeat</keyword>
<dbReference type="GO" id="GO:0000226">
    <property type="term" value="P:microtubule cytoskeleton organization"/>
    <property type="evidence" value="ECO:0007669"/>
    <property type="project" value="TreeGrafter"/>
</dbReference>
<feature type="domain" description="EML-like second beta-propeller" evidence="4">
    <location>
        <begin position="3"/>
        <end position="181"/>
    </location>
</feature>
<keyword evidence="2" id="KW-0677">Repeat</keyword>
<organism evidence="5 6">
    <name type="scientific">Eschrichtius robustus</name>
    <name type="common">California gray whale</name>
    <name type="synonym">Eschrichtius gibbosus</name>
    <dbReference type="NCBI Taxonomy" id="9764"/>
    <lineage>
        <taxon>Eukaryota</taxon>
        <taxon>Metazoa</taxon>
        <taxon>Chordata</taxon>
        <taxon>Craniata</taxon>
        <taxon>Vertebrata</taxon>
        <taxon>Euteleostomi</taxon>
        <taxon>Mammalia</taxon>
        <taxon>Eutheria</taxon>
        <taxon>Laurasiatheria</taxon>
        <taxon>Artiodactyla</taxon>
        <taxon>Whippomorpha</taxon>
        <taxon>Cetacea</taxon>
        <taxon>Mysticeti</taxon>
        <taxon>Eschrichtiidae</taxon>
        <taxon>Eschrichtius</taxon>
    </lineage>
</organism>
<protein>
    <recommendedName>
        <fullName evidence="4">EML-like second beta-propeller domain-containing protein</fullName>
    </recommendedName>
</protein>
<dbReference type="AlphaFoldDB" id="A0AB34HKY8"/>
<dbReference type="InterPro" id="IPR055442">
    <property type="entry name" value="Beta-prop_EML-like_2nd"/>
</dbReference>
<name>A0AB34HKY8_ESCRO</name>
<sequence length="182" mass="20305">MCRDGNFLAIGSHDNCIYIYGVSDNGRKYARVGKCSGHSSFITHLDWSVNSQFLMSNSGDYEILYWVPSACKQVVSVETTRDIEWATYTCTLGFHVFGVWPEGSDGTDINAACRAHEKKLLSTGDDFGKVHLFSYPCSRFRAPSHVYSGHSSHVTNVDFLCDDSHLISTGGKDTSIMQWRVI</sequence>
<dbReference type="PANTHER" id="PTHR13720:SF22">
    <property type="entry name" value="ECHINODERM MICROTUBULE-ASSOCIATED PROTEIN-LIKE 1"/>
    <property type="match status" value="1"/>
</dbReference>
<proteinExistence type="predicted"/>
<comment type="caution">
    <text evidence="5">The sequence shown here is derived from an EMBL/GenBank/DDBJ whole genome shotgun (WGS) entry which is preliminary data.</text>
</comment>
<evidence type="ECO:0000313" key="5">
    <source>
        <dbReference type="EMBL" id="KAJ8792249.1"/>
    </source>
</evidence>
<dbReference type="InterPro" id="IPR036322">
    <property type="entry name" value="WD40_repeat_dom_sf"/>
</dbReference>
<dbReference type="PROSITE" id="PS50082">
    <property type="entry name" value="WD_REPEATS_2"/>
    <property type="match status" value="2"/>
</dbReference>
<evidence type="ECO:0000256" key="1">
    <source>
        <dbReference type="ARBA" id="ARBA00022574"/>
    </source>
</evidence>
<dbReference type="PANTHER" id="PTHR13720">
    <property type="entry name" value="WD-40 REPEAT PROTEIN"/>
    <property type="match status" value="1"/>
</dbReference>
<evidence type="ECO:0000256" key="2">
    <source>
        <dbReference type="ARBA" id="ARBA00022737"/>
    </source>
</evidence>
<dbReference type="Proteomes" id="UP001159641">
    <property type="component" value="Unassembled WGS sequence"/>
</dbReference>
<keyword evidence="6" id="KW-1185">Reference proteome</keyword>
<dbReference type="InterPro" id="IPR015943">
    <property type="entry name" value="WD40/YVTN_repeat-like_dom_sf"/>
</dbReference>
<dbReference type="PROSITE" id="PS50294">
    <property type="entry name" value="WD_REPEATS_REGION"/>
    <property type="match status" value="1"/>
</dbReference>
<dbReference type="Gene3D" id="2.130.10.10">
    <property type="entry name" value="YVTN repeat-like/Quinoprotein amine dehydrogenase"/>
    <property type="match status" value="1"/>
</dbReference>
<dbReference type="GO" id="GO:0072686">
    <property type="term" value="C:mitotic spindle"/>
    <property type="evidence" value="ECO:0007669"/>
    <property type="project" value="TreeGrafter"/>
</dbReference>
<evidence type="ECO:0000259" key="4">
    <source>
        <dbReference type="Pfam" id="PF23414"/>
    </source>
</evidence>
<dbReference type="InterPro" id="IPR050630">
    <property type="entry name" value="WD_repeat_EMAP"/>
</dbReference>
<feature type="repeat" description="WD" evidence="3">
    <location>
        <begin position="35"/>
        <end position="66"/>
    </location>
</feature>
<reference evidence="5 6" key="1">
    <citation type="submission" date="2022-11" db="EMBL/GenBank/DDBJ databases">
        <title>Whole genome sequence of Eschrichtius robustus ER-17-0199.</title>
        <authorList>
            <person name="Bruniche-Olsen A."/>
            <person name="Black A.N."/>
            <person name="Fields C.J."/>
            <person name="Walden K."/>
            <person name="Dewoody J.A."/>
        </authorList>
    </citation>
    <scope>NUCLEOTIDE SEQUENCE [LARGE SCALE GENOMIC DNA]</scope>
    <source>
        <strain evidence="5">ER-17-0199</strain>
        <tissue evidence="5">Blubber</tissue>
    </source>
</reference>
<dbReference type="Pfam" id="PF23414">
    <property type="entry name" value="Beta-prop_EML_2"/>
    <property type="match status" value="1"/>
</dbReference>
<evidence type="ECO:0000256" key="3">
    <source>
        <dbReference type="PROSITE-ProRule" id="PRU00221"/>
    </source>
</evidence>